<dbReference type="InterPro" id="IPR045255">
    <property type="entry name" value="RanBP1-like"/>
</dbReference>
<feature type="region of interest" description="Disordered" evidence="3">
    <location>
        <begin position="20"/>
        <end position="73"/>
    </location>
</feature>
<dbReference type="SUPFAM" id="SSF50729">
    <property type="entry name" value="PH domain-like"/>
    <property type="match status" value="1"/>
</dbReference>
<evidence type="ECO:0000313" key="5">
    <source>
        <dbReference type="EMBL" id="ODV65489.1"/>
    </source>
</evidence>
<dbReference type="InterPro" id="IPR000156">
    <property type="entry name" value="Ran_bind_dom"/>
</dbReference>
<dbReference type="PANTHER" id="PTHR23138:SF142">
    <property type="entry name" value="RAN-BINDING PROTEIN 3B-RELATED"/>
    <property type="match status" value="1"/>
</dbReference>
<evidence type="ECO:0000256" key="3">
    <source>
        <dbReference type="SAM" id="MobiDB-lite"/>
    </source>
</evidence>
<evidence type="ECO:0000313" key="6">
    <source>
        <dbReference type="Proteomes" id="UP000095085"/>
    </source>
</evidence>
<dbReference type="GeneID" id="30993563"/>
<gene>
    <name evidence="5" type="ORF">HYPBUDRAFT_113958</name>
</gene>
<dbReference type="Pfam" id="PF00638">
    <property type="entry name" value="Ran_BP1"/>
    <property type="match status" value="1"/>
</dbReference>
<proteinExistence type="predicted"/>
<dbReference type="Gene3D" id="2.30.29.30">
    <property type="entry name" value="Pleckstrin-homology domain (PH domain)/Phosphotyrosine-binding domain (PTB)"/>
    <property type="match status" value="1"/>
</dbReference>
<protein>
    <submittedName>
        <fullName evidence="5">PH domain-like protein</fullName>
    </submittedName>
</protein>
<feature type="compositionally biased region" description="Basic and acidic residues" evidence="3">
    <location>
        <begin position="31"/>
        <end position="48"/>
    </location>
</feature>
<evidence type="ECO:0000256" key="1">
    <source>
        <dbReference type="ARBA" id="ARBA00004123"/>
    </source>
</evidence>
<dbReference type="InterPro" id="IPR011993">
    <property type="entry name" value="PH-like_dom_sf"/>
</dbReference>
<dbReference type="RefSeq" id="XP_020074556.1">
    <property type="nucleotide sequence ID" value="XM_020219013.1"/>
</dbReference>
<keyword evidence="2" id="KW-0539">Nucleus</keyword>
<name>A0A1E4RDY7_9ASCO</name>
<feature type="domain" description="RanBD1" evidence="4">
    <location>
        <begin position="58"/>
        <end position="197"/>
    </location>
</feature>
<comment type="subcellular location">
    <subcellularLocation>
        <location evidence="1">Nucleus</location>
    </subcellularLocation>
</comment>
<evidence type="ECO:0000259" key="4">
    <source>
        <dbReference type="PROSITE" id="PS50196"/>
    </source>
</evidence>
<organism evidence="5 6">
    <name type="scientific">Hyphopichia burtonii NRRL Y-1933</name>
    <dbReference type="NCBI Taxonomy" id="984485"/>
    <lineage>
        <taxon>Eukaryota</taxon>
        <taxon>Fungi</taxon>
        <taxon>Dikarya</taxon>
        <taxon>Ascomycota</taxon>
        <taxon>Saccharomycotina</taxon>
        <taxon>Pichiomycetes</taxon>
        <taxon>Debaryomycetaceae</taxon>
        <taxon>Hyphopichia</taxon>
    </lineage>
</organism>
<dbReference type="GO" id="GO:0006607">
    <property type="term" value="P:NLS-bearing protein import into nucleus"/>
    <property type="evidence" value="ECO:0007669"/>
    <property type="project" value="TreeGrafter"/>
</dbReference>
<sequence>SAFGANSKFNNAFQNSLKKKSFLDTDSSTDQETKKEESKSPSAEKSKLESSGSSTPQQYKQVDLTPVPEIKTGEENEKSLYSVTAKIFELNLTKISEGWKERGLGPLHLNESIDDPSQVRLVMRSQGLLRVVLNLKVTPSLNLIKGLEASLSPGKFMRINSISDKGYPVQYLLKFNNENIRNELFDKIEDLKKTMKI</sequence>
<dbReference type="PANTHER" id="PTHR23138">
    <property type="entry name" value="RAN BINDING PROTEIN"/>
    <property type="match status" value="1"/>
</dbReference>
<dbReference type="Proteomes" id="UP000095085">
    <property type="component" value="Unassembled WGS sequence"/>
</dbReference>
<accession>A0A1E4RDY7</accession>
<evidence type="ECO:0000256" key="2">
    <source>
        <dbReference type="ARBA" id="ARBA00023242"/>
    </source>
</evidence>
<dbReference type="AlphaFoldDB" id="A0A1E4RDY7"/>
<dbReference type="STRING" id="984485.A0A1E4RDY7"/>
<dbReference type="SMART" id="SM00160">
    <property type="entry name" value="RanBD"/>
    <property type="match status" value="1"/>
</dbReference>
<reference evidence="6" key="1">
    <citation type="submission" date="2016-05" db="EMBL/GenBank/DDBJ databases">
        <title>Comparative genomics of biotechnologically important yeasts.</title>
        <authorList>
            <consortium name="DOE Joint Genome Institute"/>
            <person name="Riley R."/>
            <person name="Haridas S."/>
            <person name="Wolfe K.H."/>
            <person name="Lopes M.R."/>
            <person name="Hittinger C.T."/>
            <person name="Goker M."/>
            <person name="Salamov A."/>
            <person name="Wisecaver J."/>
            <person name="Long T.M."/>
            <person name="Aerts A.L."/>
            <person name="Barry K."/>
            <person name="Choi C."/>
            <person name="Clum A."/>
            <person name="Coughlan A.Y."/>
            <person name="Deshpande S."/>
            <person name="Douglass A.P."/>
            <person name="Hanson S.J."/>
            <person name="Klenk H.-P."/>
            <person name="Labutti K."/>
            <person name="Lapidus A."/>
            <person name="Lindquist E."/>
            <person name="Lipzen A."/>
            <person name="Meier-Kolthoff J.P."/>
            <person name="Ohm R.A."/>
            <person name="Otillar R.P."/>
            <person name="Pangilinan J."/>
            <person name="Peng Y."/>
            <person name="Rokas A."/>
            <person name="Rosa C.A."/>
            <person name="Scheuner C."/>
            <person name="Sibirny A.A."/>
            <person name="Slot J.C."/>
            <person name="Stielow J.B."/>
            <person name="Sun H."/>
            <person name="Kurtzman C.P."/>
            <person name="Blackwell M."/>
            <person name="Grigoriev I.V."/>
            <person name="Jeffries T.W."/>
        </authorList>
    </citation>
    <scope>NUCLEOTIDE SEQUENCE [LARGE SCALE GENOMIC DNA]</scope>
    <source>
        <strain evidence="6">NRRL Y-1933</strain>
    </source>
</reference>
<dbReference type="GO" id="GO:0005634">
    <property type="term" value="C:nucleus"/>
    <property type="evidence" value="ECO:0007669"/>
    <property type="project" value="UniProtKB-SubCell"/>
</dbReference>
<dbReference type="EMBL" id="KV454544">
    <property type="protein sequence ID" value="ODV65489.1"/>
    <property type="molecule type" value="Genomic_DNA"/>
</dbReference>
<dbReference type="PROSITE" id="PS50196">
    <property type="entry name" value="RANBD1"/>
    <property type="match status" value="1"/>
</dbReference>
<dbReference type="OrthoDB" id="411251at2759"/>
<keyword evidence="6" id="KW-1185">Reference proteome</keyword>
<feature type="non-terminal residue" evidence="5">
    <location>
        <position position="1"/>
    </location>
</feature>